<feature type="compositionally biased region" description="Low complexity" evidence="1">
    <location>
        <begin position="346"/>
        <end position="359"/>
    </location>
</feature>
<reference evidence="2" key="1">
    <citation type="submission" date="2022-07" db="EMBL/GenBank/DDBJ databases">
        <authorList>
            <person name="Trinca V."/>
            <person name="Uliana J.V.C."/>
            <person name="Torres T.T."/>
            <person name="Ward R.J."/>
            <person name="Monesi N."/>
        </authorList>
    </citation>
    <scope>NUCLEOTIDE SEQUENCE</scope>
    <source>
        <strain evidence="2">HSMRA1968</strain>
        <tissue evidence="2">Whole embryos</tissue>
    </source>
</reference>
<name>A0A9Q0MMI6_9DIPT</name>
<feature type="region of interest" description="Disordered" evidence="1">
    <location>
        <begin position="341"/>
        <end position="389"/>
    </location>
</feature>
<feature type="compositionally biased region" description="Basic residues" evidence="1">
    <location>
        <begin position="376"/>
        <end position="386"/>
    </location>
</feature>
<organism evidence="2 3">
    <name type="scientific">Pseudolycoriella hygida</name>
    <dbReference type="NCBI Taxonomy" id="35572"/>
    <lineage>
        <taxon>Eukaryota</taxon>
        <taxon>Metazoa</taxon>
        <taxon>Ecdysozoa</taxon>
        <taxon>Arthropoda</taxon>
        <taxon>Hexapoda</taxon>
        <taxon>Insecta</taxon>
        <taxon>Pterygota</taxon>
        <taxon>Neoptera</taxon>
        <taxon>Endopterygota</taxon>
        <taxon>Diptera</taxon>
        <taxon>Nematocera</taxon>
        <taxon>Sciaroidea</taxon>
        <taxon>Sciaridae</taxon>
        <taxon>Pseudolycoriella</taxon>
    </lineage>
</organism>
<keyword evidence="3" id="KW-1185">Reference proteome</keyword>
<gene>
    <name evidence="2" type="ORF">Bhyg_13198</name>
</gene>
<protein>
    <submittedName>
        <fullName evidence="2">Uncharacterized protein</fullName>
    </submittedName>
</protein>
<dbReference type="EMBL" id="WJQU01000004">
    <property type="protein sequence ID" value="KAJ6634622.1"/>
    <property type="molecule type" value="Genomic_DNA"/>
</dbReference>
<proteinExistence type="predicted"/>
<sequence length="420" mass="48380">MALASAVISPIVMIGTFGIRNDKNRGLLVESLETADGTVYFFKHHDQPLSSHCQQLQNIVKAANVRRARKLHIDVTEFSHEYFQPSDMAVMFRATKLQSVRDQAEKVFSMRLNKEIAIVKRKETMAERLQTTIVNEKLTSTVTVSEKSKPNQSIKRKLKSTRDITFSSGETNPILFLAEFEKCHDVSTDDDKISKIRYFVNEEHKAEFSQIRFTGNWATAKTKFLTTYSLPFIENKKRDMNFDFKEEANLRSFFNRKFSMFAKYTTLPFVNQMEIILNDLPIDIAHLFMVHGKFDNDKNDILDFCDSVQDISEKFTEDQNIPKAKEPLNYMEVFDYDPEDIHEQQSDSSVASSHQQSTSRSREDRVRSNASSSGRIVKRGRPRKQKVATMSAIKEAFETTDYNFLDEVSNSTTSSWSTHA</sequence>
<dbReference type="AlphaFoldDB" id="A0A9Q0MMI6"/>
<evidence type="ECO:0000256" key="1">
    <source>
        <dbReference type="SAM" id="MobiDB-lite"/>
    </source>
</evidence>
<evidence type="ECO:0000313" key="2">
    <source>
        <dbReference type="EMBL" id="KAJ6634622.1"/>
    </source>
</evidence>
<dbReference type="Proteomes" id="UP001151699">
    <property type="component" value="Chromosome C"/>
</dbReference>
<accession>A0A9Q0MMI6</accession>
<comment type="caution">
    <text evidence="2">The sequence shown here is derived from an EMBL/GenBank/DDBJ whole genome shotgun (WGS) entry which is preliminary data.</text>
</comment>
<evidence type="ECO:0000313" key="3">
    <source>
        <dbReference type="Proteomes" id="UP001151699"/>
    </source>
</evidence>